<dbReference type="GO" id="GO:0005634">
    <property type="term" value="C:nucleus"/>
    <property type="evidence" value="ECO:0007669"/>
    <property type="project" value="UniProtKB-SubCell"/>
</dbReference>
<dbReference type="SMART" id="SM00487">
    <property type="entry name" value="DEXDc"/>
    <property type="match status" value="1"/>
</dbReference>
<accession>A0ABD3NJR9</accession>
<evidence type="ECO:0000256" key="5">
    <source>
        <dbReference type="ARBA" id="ARBA00022771"/>
    </source>
</evidence>
<evidence type="ECO:0000256" key="6">
    <source>
        <dbReference type="ARBA" id="ARBA00022801"/>
    </source>
</evidence>
<dbReference type="Pfam" id="PF00271">
    <property type="entry name" value="Helicase_C"/>
    <property type="match status" value="1"/>
</dbReference>
<keyword evidence="17" id="KW-1185">Reference proteome</keyword>
<evidence type="ECO:0000256" key="3">
    <source>
        <dbReference type="ARBA" id="ARBA00022723"/>
    </source>
</evidence>
<evidence type="ECO:0000313" key="17">
    <source>
        <dbReference type="Proteomes" id="UP001530400"/>
    </source>
</evidence>
<dbReference type="SMART" id="SM00490">
    <property type="entry name" value="HELICc"/>
    <property type="match status" value="1"/>
</dbReference>
<dbReference type="GO" id="GO:0003677">
    <property type="term" value="F:DNA binding"/>
    <property type="evidence" value="ECO:0007669"/>
    <property type="project" value="UniProtKB-KW"/>
</dbReference>
<keyword evidence="4" id="KW-0547">Nucleotide-binding</keyword>
<feature type="compositionally biased region" description="Acidic residues" evidence="12">
    <location>
        <begin position="1470"/>
        <end position="1479"/>
    </location>
</feature>
<dbReference type="Gene3D" id="3.40.50.10810">
    <property type="entry name" value="Tandem AAA-ATPase domain"/>
    <property type="match status" value="1"/>
</dbReference>
<keyword evidence="6" id="KW-0378">Hydrolase</keyword>
<keyword evidence="8" id="KW-0862">Zinc</keyword>
<dbReference type="GO" id="GO:0008270">
    <property type="term" value="F:zinc ion binding"/>
    <property type="evidence" value="ECO:0007669"/>
    <property type="project" value="UniProtKB-KW"/>
</dbReference>
<evidence type="ECO:0000256" key="7">
    <source>
        <dbReference type="ARBA" id="ARBA00022806"/>
    </source>
</evidence>
<evidence type="ECO:0000256" key="10">
    <source>
        <dbReference type="ARBA" id="ARBA00023125"/>
    </source>
</evidence>
<dbReference type="Proteomes" id="UP001530400">
    <property type="component" value="Unassembled WGS sequence"/>
</dbReference>
<dbReference type="InterPro" id="IPR011124">
    <property type="entry name" value="Znf_CW"/>
</dbReference>
<keyword evidence="11" id="KW-0539">Nucleus</keyword>
<dbReference type="PANTHER" id="PTHR45797:SF1">
    <property type="entry name" value="HELICASE ARIP4"/>
    <property type="match status" value="1"/>
</dbReference>
<feature type="domain" description="CW-type" evidence="13">
    <location>
        <begin position="1198"/>
        <end position="1254"/>
    </location>
</feature>
<dbReference type="InterPro" id="IPR001650">
    <property type="entry name" value="Helicase_C-like"/>
</dbReference>
<feature type="domain" description="Helicase C-terminal" evidence="15">
    <location>
        <begin position="1018"/>
        <end position="1187"/>
    </location>
</feature>
<organism evidence="16 17">
    <name type="scientific">Cyclotella atomus</name>
    <dbReference type="NCBI Taxonomy" id="382360"/>
    <lineage>
        <taxon>Eukaryota</taxon>
        <taxon>Sar</taxon>
        <taxon>Stramenopiles</taxon>
        <taxon>Ochrophyta</taxon>
        <taxon>Bacillariophyta</taxon>
        <taxon>Coscinodiscophyceae</taxon>
        <taxon>Thalassiosirophycidae</taxon>
        <taxon>Stephanodiscales</taxon>
        <taxon>Stephanodiscaceae</taxon>
        <taxon>Cyclotella</taxon>
    </lineage>
</organism>
<dbReference type="PROSITE" id="PS51050">
    <property type="entry name" value="ZF_CW"/>
    <property type="match status" value="1"/>
</dbReference>
<sequence>MPTEVNIPISASDNENQACAAALSSSSNEEEDEIVIGQTPLDPHSTTHCWSCFVPFRDGTDNYYTQHEHPTLGIVVCSVCCDGGESVERKVLDSVNNNATSSSSAAEEESETQCSFCSLPSSSLNPPYPPLADDQPNDLFLCDSCPRAFCQKCICIAYGGSKDHLDQVRKCADSNEEWNCVLCRPTTFLDRMRCGYTSLLEDTDADGNSNEEAQEETLAKLIDELHEAELKYTQAQYHLEDDQMYIKKKEIESELLSSFPTLSTEEMNTQIEEEIESYRQLWICNSERLQETIGKLLNELDDGGVNVADVYKYWEEEKEGEEEDAKEEGEVVPGWKREADLALDARDINEGFAKGEFRGATGYRANDTRIYKLEPEDLNSSSLKEIEDINTIDGAINQMNRLKTHQEQSNQWGSKTGITDVDIEMFEKKCTKYEEFTLGDKIDLKALERNYIKDTDDAVRVKTEGPTMTVRRKNGNGPRVVRRTVTVRSVKMQDDKESVTAQLSGYEREYKPFIPATRRDGDTVAPKPKKRAQLLQSSSSLGPFIKGMIGSDVPFVDSDIVLPVKQCAAKVTICKDLASLLKEHQVEGVKFCWDRICQNILEPNNDVYGAILAHSMGVGKSIQTVALLHTLLTHPALVRSSASMNGSISSRLVQRVLLVAPVNTLANWEAEFRKWVGVRSLPFVRFLPWDGGLDLRQKAKLIDDWITTGGILCCSDRTFASTTKAAKDDSKDAKASERDRNIMCKGLVNPGPNVIVLDEAHTMLKNNNTEIFRALDGIKTQLRLCLTGTPLQNNLMEYYRMSNWTKPGCLGTEAQFVRNYETPIMDGMAADCLPYQAELQEKLSSELHQHLSSFVHRCSKDVLKKVLPFMQEAVIHVRQSKSQAKLYREFNKYKRANNVSFLKQYHALTPVSNHPACLDFFRLEVSRSDSPAETDTEMDLKKVAAPDKHAWFCDKCKTAQFDTFEEAEEHEATCTEFPDDDYRESKDQWWKNFHDKVMRSGLNINAIEHGGKIVMLLQILAHCDAIGDKVVVFSKCIRTLDFIEEILQSPTWHGFTPFLPDHQCSRIGGWTKNKEYSRIDGQVNAGTRGDLINNFNNLDHSKLFLVSIKAGGLGVNLVAANRVILFDAHFNPAITDQAIHRCYRFGQRKPVFVYHLLAEGSMEEKIYSRSKNKTVLADLVIDEKNIDRLYSRRELDLMQENDNWVGCEACGKWRMLPPDMPDDEVANLPDKWFCKDNVHDPDRSFCEAEEQNGLWYAYHWENCMKESQGLTPYVAPTSNDHSFDKFAKRDGVLETLLERCERSLGDSSKTTINSWISKYSFSKETIKDAEAEEAKKVSSQSEKTSPKKKNQTKLSPRKASPKKPTDGSTTKVNNNEKEVEGSISGGQLAITLVSSDEEQKENQSKQSPAAVGSAKKPNVKEEQNVSAKRVIDEEGAAAGEKRKSPQQSSRRTKSCKPNTPVKTPSKEPETIDLLDSDED</sequence>
<keyword evidence="5" id="KW-0863">Zinc-finger</keyword>
<dbReference type="InterPro" id="IPR044574">
    <property type="entry name" value="ARIP4-like"/>
</dbReference>
<feature type="domain" description="Helicase ATP-binding" evidence="14">
    <location>
        <begin position="601"/>
        <end position="808"/>
    </location>
</feature>
<dbReference type="SUPFAM" id="SSF52540">
    <property type="entry name" value="P-loop containing nucleoside triphosphate hydrolases"/>
    <property type="match status" value="2"/>
</dbReference>
<protein>
    <recommendedName>
        <fullName evidence="18">Transcriptional regulator ATRX</fullName>
    </recommendedName>
</protein>
<reference evidence="16 17" key="1">
    <citation type="submission" date="2024-10" db="EMBL/GenBank/DDBJ databases">
        <title>Updated reference genomes for cyclostephanoid diatoms.</title>
        <authorList>
            <person name="Roberts W.R."/>
            <person name="Alverson A.J."/>
        </authorList>
    </citation>
    <scope>NUCLEOTIDE SEQUENCE [LARGE SCALE GENOMIC DNA]</scope>
    <source>
        <strain evidence="16 17">AJA010-31</strain>
    </source>
</reference>
<keyword evidence="9" id="KW-0067">ATP-binding</keyword>
<evidence type="ECO:0000259" key="14">
    <source>
        <dbReference type="PROSITE" id="PS51192"/>
    </source>
</evidence>
<dbReference type="Gene3D" id="3.40.50.300">
    <property type="entry name" value="P-loop containing nucleotide triphosphate hydrolases"/>
    <property type="match status" value="1"/>
</dbReference>
<comment type="similarity">
    <text evidence="2">Belongs to the SNF2/RAD54 helicase family.</text>
</comment>
<evidence type="ECO:0000256" key="2">
    <source>
        <dbReference type="ARBA" id="ARBA00007025"/>
    </source>
</evidence>
<dbReference type="InterPro" id="IPR014001">
    <property type="entry name" value="Helicase_ATP-bd"/>
</dbReference>
<dbReference type="Gene3D" id="3.30.40.100">
    <property type="match status" value="1"/>
</dbReference>
<evidence type="ECO:0000256" key="11">
    <source>
        <dbReference type="ARBA" id="ARBA00023242"/>
    </source>
</evidence>
<keyword evidence="10" id="KW-0238">DNA-binding</keyword>
<dbReference type="Pfam" id="PF07496">
    <property type="entry name" value="zf-CW"/>
    <property type="match status" value="1"/>
</dbReference>
<dbReference type="PANTHER" id="PTHR45797">
    <property type="entry name" value="RAD54-LIKE"/>
    <property type="match status" value="1"/>
</dbReference>
<evidence type="ECO:0000256" key="1">
    <source>
        <dbReference type="ARBA" id="ARBA00004123"/>
    </source>
</evidence>
<dbReference type="GO" id="GO:0016787">
    <property type="term" value="F:hydrolase activity"/>
    <property type="evidence" value="ECO:0007669"/>
    <property type="project" value="UniProtKB-KW"/>
</dbReference>
<evidence type="ECO:0000256" key="12">
    <source>
        <dbReference type="SAM" id="MobiDB-lite"/>
    </source>
</evidence>
<evidence type="ECO:0000313" key="16">
    <source>
        <dbReference type="EMBL" id="KAL3776150.1"/>
    </source>
</evidence>
<dbReference type="EMBL" id="JALLPJ020001114">
    <property type="protein sequence ID" value="KAL3776150.1"/>
    <property type="molecule type" value="Genomic_DNA"/>
</dbReference>
<dbReference type="PROSITE" id="PS51192">
    <property type="entry name" value="HELICASE_ATP_BIND_1"/>
    <property type="match status" value="1"/>
</dbReference>
<dbReference type="InterPro" id="IPR038718">
    <property type="entry name" value="SNF2-like_sf"/>
</dbReference>
<feature type="region of interest" description="Disordered" evidence="12">
    <location>
        <begin position="1332"/>
        <end position="1479"/>
    </location>
</feature>
<evidence type="ECO:0000259" key="15">
    <source>
        <dbReference type="PROSITE" id="PS51194"/>
    </source>
</evidence>
<dbReference type="GO" id="GO:0004386">
    <property type="term" value="F:helicase activity"/>
    <property type="evidence" value="ECO:0007669"/>
    <property type="project" value="UniProtKB-KW"/>
</dbReference>
<proteinExistence type="inferred from homology"/>
<dbReference type="InterPro" id="IPR049730">
    <property type="entry name" value="SNF2/RAD54-like_C"/>
</dbReference>
<evidence type="ECO:0000256" key="9">
    <source>
        <dbReference type="ARBA" id="ARBA00022840"/>
    </source>
</evidence>
<dbReference type="InterPro" id="IPR000330">
    <property type="entry name" value="SNF2_N"/>
</dbReference>
<evidence type="ECO:0000259" key="13">
    <source>
        <dbReference type="PROSITE" id="PS51050"/>
    </source>
</evidence>
<dbReference type="PROSITE" id="PS51194">
    <property type="entry name" value="HELICASE_CTER"/>
    <property type="match status" value="1"/>
</dbReference>
<dbReference type="InterPro" id="IPR027417">
    <property type="entry name" value="P-loop_NTPase"/>
</dbReference>
<keyword evidence="3" id="KW-0479">Metal-binding</keyword>
<evidence type="ECO:0000256" key="4">
    <source>
        <dbReference type="ARBA" id="ARBA00022741"/>
    </source>
</evidence>
<evidence type="ECO:0008006" key="18">
    <source>
        <dbReference type="Google" id="ProtNLM"/>
    </source>
</evidence>
<name>A0ABD3NJR9_9STRA</name>
<feature type="compositionally biased region" description="Polar residues" evidence="12">
    <location>
        <begin position="1445"/>
        <end position="1462"/>
    </location>
</feature>
<dbReference type="GO" id="GO:0005524">
    <property type="term" value="F:ATP binding"/>
    <property type="evidence" value="ECO:0007669"/>
    <property type="project" value="UniProtKB-KW"/>
</dbReference>
<comment type="subcellular location">
    <subcellularLocation>
        <location evidence="1">Nucleus</location>
    </subcellularLocation>
</comment>
<dbReference type="Pfam" id="PF00176">
    <property type="entry name" value="SNF2-rel_dom"/>
    <property type="match status" value="1"/>
</dbReference>
<feature type="compositionally biased region" description="Basic residues" evidence="12">
    <location>
        <begin position="1346"/>
        <end position="1361"/>
    </location>
</feature>
<keyword evidence="7" id="KW-0347">Helicase</keyword>
<evidence type="ECO:0000256" key="8">
    <source>
        <dbReference type="ARBA" id="ARBA00022833"/>
    </source>
</evidence>
<comment type="caution">
    <text evidence="16">The sequence shown here is derived from an EMBL/GenBank/DDBJ whole genome shotgun (WGS) entry which is preliminary data.</text>
</comment>
<gene>
    <name evidence="16" type="ORF">ACHAWO_004471</name>
</gene>
<dbReference type="CDD" id="cd18793">
    <property type="entry name" value="SF2_C_SNF"/>
    <property type="match status" value="1"/>
</dbReference>